<dbReference type="SMART" id="SM00758">
    <property type="entry name" value="PA14"/>
    <property type="match status" value="1"/>
</dbReference>
<name>A0A9X3FD84_9BACT</name>
<dbReference type="Pfam" id="PF07691">
    <property type="entry name" value="PA14"/>
    <property type="match status" value="1"/>
</dbReference>
<dbReference type="Gene3D" id="2.60.40.1180">
    <property type="entry name" value="Golgi alpha-mannosidase II"/>
    <property type="match status" value="2"/>
</dbReference>
<dbReference type="InterPro" id="IPR000322">
    <property type="entry name" value="Glyco_hydro_31_TIM"/>
</dbReference>
<dbReference type="GO" id="GO:0005975">
    <property type="term" value="P:carbohydrate metabolic process"/>
    <property type="evidence" value="ECO:0007669"/>
    <property type="project" value="InterPro"/>
</dbReference>
<dbReference type="Gene3D" id="2.60.40.1760">
    <property type="entry name" value="glycosyl hydrolase (family 31)"/>
    <property type="match status" value="1"/>
</dbReference>
<dbReference type="Pfam" id="PF13802">
    <property type="entry name" value="Gal_mutarotas_2"/>
    <property type="match status" value="1"/>
</dbReference>
<evidence type="ECO:0000256" key="3">
    <source>
        <dbReference type="SAM" id="SignalP"/>
    </source>
</evidence>
<dbReference type="GO" id="GO:0030246">
    <property type="term" value="F:carbohydrate binding"/>
    <property type="evidence" value="ECO:0007669"/>
    <property type="project" value="InterPro"/>
</dbReference>
<reference evidence="5" key="1">
    <citation type="submission" date="2022-11" db="EMBL/GenBank/DDBJ databases">
        <title>Marilongibacter aestuarii gen. nov., sp. nov., isolated from tidal flat sediment.</title>
        <authorList>
            <person name="Jiayan W."/>
        </authorList>
    </citation>
    <scope>NUCLEOTIDE SEQUENCE</scope>
    <source>
        <strain evidence="5">Z1-6</strain>
    </source>
</reference>
<dbReference type="AlphaFoldDB" id="A0A9X3FD84"/>
<dbReference type="Gene3D" id="2.60.120.380">
    <property type="match status" value="1"/>
</dbReference>
<gene>
    <name evidence="5" type="ORF">OU798_22095</name>
</gene>
<keyword evidence="2" id="KW-0326">Glycosidase</keyword>
<dbReference type="SUPFAM" id="SSF51011">
    <property type="entry name" value="Glycosyl hydrolase domain"/>
    <property type="match status" value="1"/>
</dbReference>
<dbReference type="PROSITE" id="PS51257">
    <property type="entry name" value="PROKAR_LIPOPROTEIN"/>
    <property type="match status" value="1"/>
</dbReference>
<dbReference type="Pfam" id="PF01055">
    <property type="entry name" value="Glyco_hydro_31_2nd"/>
    <property type="match status" value="1"/>
</dbReference>
<organism evidence="5 6">
    <name type="scientific">Draconibacterium aestuarii</name>
    <dbReference type="NCBI Taxonomy" id="2998507"/>
    <lineage>
        <taxon>Bacteria</taxon>
        <taxon>Pseudomonadati</taxon>
        <taxon>Bacteroidota</taxon>
        <taxon>Bacteroidia</taxon>
        <taxon>Marinilabiliales</taxon>
        <taxon>Prolixibacteraceae</taxon>
        <taxon>Draconibacterium</taxon>
    </lineage>
</organism>
<proteinExistence type="inferred from homology"/>
<dbReference type="PROSITE" id="PS51820">
    <property type="entry name" value="PA14"/>
    <property type="match status" value="1"/>
</dbReference>
<accession>A0A9X3FD84</accession>
<dbReference type="PANTHER" id="PTHR43863:SF2">
    <property type="entry name" value="MALTASE-GLUCOAMYLASE"/>
    <property type="match status" value="1"/>
</dbReference>
<dbReference type="InterPro" id="IPR011658">
    <property type="entry name" value="PA14_dom"/>
</dbReference>
<dbReference type="CDD" id="cd06591">
    <property type="entry name" value="GH31_xylosidase_XylS"/>
    <property type="match status" value="1"/>
</dbReference>
<dbReference type="SUPFAM" id="SSF56988">
    <property type="entry name" value="Anthrax protective antigen"/>
    <property type="match status" value="1"/>
</dbReference>
<keyword evidence="2" id="KW-0378">Hydrolase</keyword>
<dbReference type="Pfam" id="PF17137">
    <property type="entry name" value="DUF5110"/>
    <property type="match status" value="1"/>
</dbReference>
<dbReference type="RefSeq" id="WP_343335381.1">
    <property type="nucleotide sequence ID" value="NZ_JAPOHD010000066.1"/>
</dbReference>
<keyword evidence="3" id="KW-0732">Signal</keyword>
<evidence type="ECO:0000259" key="4">
    <source>
        <dbReference type="PROSITE" id="PS51820"/>
    </source>
</evidence>
<dbReference type="Pfam" id="PF21365">
    <property type="entry name" value="Glyco_hydro_31_3rd"/>
    <property type="match status" value="1"/>
</dbReference>
<dbReference type="InterPro" id="IPR037524">
    <property type="entry name" value="PA14/GLEYA"/>
</dbReference>
<dbReference type="InterPro" id="IPR033403">
    <property type="entry name" value="DUF5110"/>
</dbReference>
<evidence type="ECO:0000313" key="6">
    <source>
        <dbReference type="Proteomes" id="UP001145087"/>
    </source>
</evidence>
<dbReference type="PANTHER" id="PTHR43863">
    <property type="entry name" value="HYDROLASE, PUTATIVE (AFU_ORTHOLOGUE AFUA_1G03140)-RELATED"/>
    <property type="match status" value="1"/>
</dbReference>
<dbReference type="InterPro" id="IPR025887">
    <property type="entry name" value="Glyco_hydro_31_N_dom"/>
</dbReference>
<dbReference type="InterPro" id="IPR011013">
    <property type="entry name" value="Gal_mutarotase_sf_dom"/>
</dbReference>
<sequence length="952" mass="109974">MMNQGKLKLKVIAVFLMAIMGMSCSNKQWESYPEGIVIYPSDPSENSAQVVRITPLGDEIIKVSASATQAFSPAESLTVLPDVKPVKFNVEEKEDQLVISTSKTLVIVSKVTGEVEFADENGKTILEEKTNGGKTIIPMEVDGEKGYTLQQVFESSEDEAIYGLGQHQANEINYKGKNEELFQYNTKVSVPFIVSNKNYGILWDNYSFSRYGDPRPYGQIDQLKLYDKEGNEGGLTATYIDDTKKNHVFVVRKESTIDYENLETIENFLADFSFDHAQINWEGDIEANEDGMFHFLLYYAGYTKIWIDGELMVDKWRTAWNPSVAKFPIDMKKGKKYSVKLEWIPDGGVSYIGLKVLSPRSEEDQNRISFFSEMGDQIEYVFMKGNSMDDVISRYRTVTGKAQVMPKWAMGFWQSRERYKTQEELESTLAEFRKRHIPIDNIVQDWSYWKVDDWGSHDFDEERFPDAKRMVDYVHDNNARILISVWPKFYMGTDHYNEFNEKGWMYQQAIKDSIRDWIYPGYIGSFYDAYNEGARELFWKQIDEKLYSKGFDAWWLDATEPDILSNASVEYRKQLMNPTALGSSTKYFNAFALMNAKGIYEGQRAKNPTDRVFILTRSGFAGMQRYGTTTWSGDTGTCWEDMEAQISAGINFSMSGLPYWTMDIGGFSVQKKFENARKGSAEEEEWRELNTRWYQFGAFVPLFRVHGQYPFREIYNIAPENHPAYKSMLYYNKLRYRLMPYIYSLTGAIYHEDYTMMRGLAMDFSTDKRVLNIGDQYMFGSSMMVCPIYNYKERNRDVYFPNNEGWYDLYTGKYISGGQKLNVEAPYERMPLFVREGSILPVGPVIEYTGQETDEPVDLFVYTGKDGSFKIYEDEGTNYDYEQGEFSTIKLSWNEAAGELTIGKREGAYDGMAKEQAFRVVFISKTSPVSIDKNTKDLKVVKYIGEELKISL</sequence>
<feature type="chain" id="PRO_5040780105" evidence="3">
    <location>
        <begin position="28"/>
        <end position="952"/>
    </location>
</feature>
<keyword evidence="6" id="KW-1185">Reference proteome</keyword>
<dbReference type="InterPro" id="IPR048395">
    <property type="entry name" value="Glyco_hydro_31_C"/>
</dbReference>
<dbReference type="SUPFAM" id="SSF51445">
    <property type="entry name" value="(Trans)glycosidases"/>
    <property type="match status" value="1"/>
</dbReference>
<dbReference type="CDD" id="cd14752">
    <property type="entry name" value="GH31_N"/>
    <property type="match status" value="1"/>
</dbReference>
<dbReference type="Gene3D" id="3.20.20.80">
    <property type="entry name" value="Glycosidases"/>
    <property type="match status" value="1"/>
</dbReference>
<evidence type="ECO:0000256" key="1">
    <source>
        <dbReference type="ARBA" id="ARBA00007806"/>
    </source>
</evidence>
<dbReference type="SUPFAM" id="SSF74650">
    <property type="entry name" value="Galactose mutarotase-like"/>
    <property type="match status" value="1"/>
</dbReference>
<dbReference type="GO" id="GO:0004553">
    <property type="term" value="F:hydrolase activity, hydrolyzing O-glycosyl compounds"/>
    <property type="evidence" value="ECO:0007669"/>
    <property type="project" value="InterPro"/>
</dbReference>
<feature type="signal peptide" evidence="3">
    <location>
        <begin position="1"/>
        <end position="27"/>
    </location>
</feature>
<feature type="domain" description="PA14" evidence="4">
    <location>
        <begin position="230"/>
        <end position="372"/>
    </location>
</feature>
<dbReference type="InterPro" id="IPR017853">
    <property type="entry name" value="GH"/>
</dbReference>
<comment type="similarity">
    <text evidence="1 2">Belongs to the glycosyl hydrolase 31 family.</text>
</comment>
<dbReference type="Proteomes" id="UP001145087">
    <property type="component" value="Unassembled WGS sequence"/>
</dbReference>
<dbReference type="EMBL" id="JAPOHD010000066">
    <property type="protein sequence ID" value="MCY1723056.1"/>
    <property type="molecule type" value="Genomic_DNA"/>
</dbReference>
<dbReference type="InterPro" id="IPR051816">
    <property type="entry name" value="Glycosyl_Hydrolase_31"/>
</dbReference>
<evidence type="ECO:0000256" key="2">
    <source>
        <dbReference type="RuleBase" id="RU361185"/>
    </source>
</evidence>
<protein>
    <submittedName>
        <fullName evidence="5">DUF5110 domain-containing protein</fullName>
    </submittedName>
</protein>
<evidence type="ECO:0000313" key="5">
    <source>
        <dbReference type="EMBL" id="MCY1723056.1"/>
    </source>
</evidence>
<dbReference type="InterPro" id="IPR013780">
    <property type="entry name" value="Glyco_hydro_b"/>
</dbReference>
<comment type="caution">
    <text evidence="5">The sequence shown here is derived from an EMBL/GenBank/DDBJ whole genome shotgun (WGS) entry which is preliminary data.</text>
</comment>